<dbReference type="InterPro" id="IPR000195">
    <property type="entry name" value="Rab-GAP-TBC_dom"/>
</dbReference>
<feature type="domain" description="Rab-GAP TBC" evidence="9">
    <location>
        <begin position="744"/>
        <end position="1048"/>
    </location>
</feature>
<evidence type="ECO:0000256" key="4">
    <source>
        <dbReference type="ARBA" id="ARBA00023015"/>
    </source>
</evidence>
<keyword evidence="6" id="KW-0804">Transcription</keyword>
<evidence type="ECO:0000256" key="6">
    <source>
        <dbReference type="ARBA" id="ARBA00023163"/>
    </source>
</evidence>
<dbReference type="SUPFAM" id="SSF57701">
    <property type="entry name" value="Zn2/Cys6 DNA-binding domain"/>
    <property type="match status" value="1"/>
</dbReference>
<dbReference type="SMART" id="SM00164">
    <property type="entry name" value="TBC"/>
    <property type="match status" value="1"/>
</dbReference>
<keyword evidence="3" id="KW-0479">Metal-binding</keyword>
<dbReference type="SMART" id="SM00906">
    <property type="entry name" value="Fungal_trans"/>
    <property type="match status" value="1"/>
</dbReference>
<proteinExistence type="predicted"/>
<dbReference type="PROSITE" id="PS00463">
    <property type="entry name" value="ZN2_CY6_FUNGAL_1"/>
    <property type="match status" value="1"/>
</dbReference>
<dbReference type="Pfam" id="PF04082">
    <property type="entry name" value="Fungal_trans"/>
    <property type="match status" value="1"/>
</dbReference>
<dbReference type="GO" id="GO:0000976">
    <property type="term" value="F:transcription cis-regulatory region binding"/>
    <property type="evidence" value="ECO:0007669"/>
    <property type="project" value="TreeGrafter"/>
</dbReference>
<comment type="caution">
    <text evidence="10">The sequence shown here is derived from an EMBL/GenBank/DDBJ whole genome shotgun (WGS) entry which is preliminary data.</text>
</comment>
<keyword evidence="7" id="KW-0539">Nucleus</keyword>
<name>A0A0W0FUA3_MONRR</name>
<dbReference type="InterPro" id="IPR036864">
    <property type="entry name" value="Zn2-C6_fun-type_DNA-bd_sf"/>
</dbReference>
<sequence length="1465" mass="165039">MHRPLESHSLVNTDDSDSSELAERSRPPRRPVSIASRPRTGACVHCKSLKVRCEFTPGETSCQRCQAGSIECVPRTRKKRKPAPTHEDLQERAHDQDTQIQALLARFDEMKHAKKVQEWTRAQELHVSGDRRTYHEEYTQKPTRNRLTANNMTSSEHAVTAYYPRSPAQSYLSPPDIIKYCLLRPEDITELFQIYFDKVNSFFSILDEELHTPEKLIWSSPFLFTVICAIASRFYDARPEVYMLAQEFAKDAAGKALVSGQKSIEACQAFLLLAVYPVPKKKWAEDRSWILMGVAIRMAIELELDQPPPRDCDERQALNRTRTWLNCYCVDGSHAIQFGKMPMLRLDDYLARTSRDWYKSSHMNIAYDVHLCAYVQIIVIMAKWRSLLAEGESHPKGFDVAAAAMATSEDLARELSLWVARYDEELSMRPLLTCAYRGYTTRMITYYMRLVVLATGFQHAYKSGISRKSEVLSKSIEVAKTVIQIMVEHLYPMGRLQYGMEANFLNVSFAAAYLVNLLRPKFLPLLDEAKQEEIISVVYRLIDILRSKEVALDGRHTPYLYSRFLSSLLAKYNITPRERCLSTGDGTHIYPQYSAQRQATPPNACSWPEIFHDGPVNTTQITLPTQPSEYIVYQQTGDADMDLSPNHFIKTVTQNSSASAYMGQAPPASWDPRASAYSGCRGAHVSYLETSPNISYTAPHHLPSSSTMLQSFRETYNRLFKSGESLSKIRDAALADRLFPTSSGTEVAGRSLVWKLFLISDEPLQKSSSLALDAHSILTSLRSTRKQYRDSLREKMRAPDGSYAEGFMPSDSISPQKDSGKVMNLEQNNPLSLHTDNPWTEWFAAVELRKTIFQDVERTFPDIDFFRGRDVQEQLTNILYLYSTTHSAIGYRQGMHELLAPVYFAVDLDSLADDIGDVDAQEICSRTWVAADAWAIFQSIMKSVSAWYEWREASEASSNLPSPLSHHVNLNVAQGPVESKPYVAPIVQACNRIQSSFLRSVDPELWRHIQSTGIEPQIYGIRWLRLLFTREFSLPDAMKLWDGLFACGHMFELAPWICVAMLIRIRNQLLSADYTGQLTVLLRYPTPPASSDVGAIHHTSLLLRQALALQMSSTPATGTSLVLENRNILNIPLDIPEPALAPRKRTPQMQPGRTPDNHSKQQSASAMGLPEILARGLVERGESLGINRTLMSAVSELRRNIPELAASFVRSPNQQASTFPLMDERSPEERPPWEAKSRFQMEKEIEVIRSNNKRLGEALNWVVDALLQDKTEASDPRALEHRKQEALETLSYIRDALNGNNQDLDEDRLFTEDEKAKRKSKCQVGTKAKGPITQGYFDGHIPSPKAPLPVSVIDSGSSKSGFQRNRGLASQPTAQSPQYQHPESPSPSLTPLSLNSNGNSMRLAPWNYTPSGFSPNAPPLPSASLPRPPPRSSSSLQRPTSAFDIKAKEEKPQHTTQDPLGALSH</sequence>
<protein>
    <recommendedName>
        <fullName evidence="9">Rab-GAP TBC domain-containing protein</fullName>
    </recommendedName>
</protein>
<evidence type="ECO:0000313" key="10">
    <source>
        <dbReference type="EMBL" id="KTB39888.1"/>
    </source>
</evidence>
<gene>
    <name evidence="10" type="ORF">WG66_7589</name>
</gene>
<reference evidence="10 11" key="1">
    <citation type="submission" date="2015-12" db="EMBL/GenBank/DDBJ databases">
        <title>Draft genome sequence of Moniliophthora roreri, the causal agent of frosty pod rot of cacao.</title>
        <authorList>
            <person name="Aime M.C."/>
            <person name="Diaz-Valderrama J.R."/>
            <person name="Kijpornyongpan T."/>
            <person name="Phillips-Mora W."/>
        </authorList>
    </citation>
    <scope>NUCLEOTIDE SEQUENCE [LARGE SCALE GENOMIC DNA]</scope>
    <source>
        <strain evidence="10 11">MCA 2952</strain>
    </source>
</reference>
<dbReference type="GO" id="GO:0005096">
    <property type="term" value="F:GTPase activator activity"/>
    <property type="evidence" value="ECO:0007669"/>
    <property type="project" value="UniProtKB-KW"/>
</dbReference>
<dbReference type="GO" id="GO:0000981">
    <property type="term" value="F:DNA-binding transcription factor activity, RNA polymerase II-specific"/>
    <property type="evidence" value="ECO:0007669"/>
    <property type="project" value="InterPro"/>
</dbReference>
<dbReference type="PROSITE" id="PS50086">
    <property type="entry name" value="TBC_RABGAP"/>
    <property type="match status" value="1"/>
</dbReference>
<accession>A0A0W0FUA3</accession>
<evidence type="ECO:0000313" key="11">
    <source>
        <dbReference type="Proteomes" id="UP000054988"/>
    </source>
</evidence>
<evidence type="ECO:0000256" key="5">
    <source>
        <dbReference type="ARBA" id="ARBA00023125"/>
    </source>
</evidence>
<evidence type="ECO:0000256" key="1">
    <source>
        <dbReference type="ARBA" id="ARBA00004123"/>
    </source>
</evidence>
<dbReference type="InterPro" id="IPR051089">
    <property type="entry name" value="prtT"/>
</dbReference>
<dbReference type="PANTHER" id="PTHR31845">
    <property type="entry name" value="FINGER DOMAIN PROTEIN, PUTATIVE-RELATED"/>
    <property type="match status" value="1"/>
</dbReference>
<dbReference type="GO" id="GO:0006351">
    <property type="term" value="P:DNA-templated transcription"/>
    <property type="evidence" value="ECO:0007669"/>
    <property type="project" value="InterPro"/>
</dbReference>
<dbReference type="Pfam" id="PF00566">
    <property type="entry name" value="RabGAP-TBC"/>
    <property type="match status" value="2"/>
</dbReference>
<evidence type="ECO:0000259" key="9">
    <source>
        <dbReference type="PROSITE" id="PS50086"/>
    </source>
</evidence>
<evidence type="ECO:0000256" key="8">
    <source>
        <dbReference type="SAM" id="MobiDB-lite"/>
    </source>
</evidence>
<dbReference type="eggNOG" id="KOG1091">
    <property type="taxonomic scope" value="Eukaryota"/>
</dbReference>
<keyword evidence="2" id="KW-0343">GTPase activation</keyword>
<comment type="subcellular location">
    <subcellularLocation>
        <location evidence="1">Nucleus</location>
    </subcellularLocation>
</comment>
<feature type="region of interest" description="Disordered" evidence="8">
    <location>
        <begin position="1313"/>
        <end position="1465"/>
    </location>
</feature>
<dbReference type="InterPro" id="IPR007219">
    <property type="entry name" value="XnlR_reg_dom"/>
</dbReference>
<dbReference type="InterPro" id="IPR035969">
    <property type="entry name" value="Rab-GAP_TBC_sf"/>
</dbReference>
<keyword evidence="5" id="KW-0238">DNA-binding</keyword>
<keyword evidence="4" id="KW-0805">Transcription regulation</keyword>
<evidence type="ECO:0000256" key="7">
    <source>
        <dbReference type="ARBA" id="ARBA00023242"/>
    </source>
</evidence>
<dbReference type="CDD" id="cd12148">
    <property type="entry name" value="fungal_TF_MHR"/>
    <property type="match status" value="1"/>
</dbReference>
<dbReference type="GO" id="GO:0005634">
    <property type="term" value="C:nucleus"/>
    <property type="evidence" value="ECO:0007669"/>
    <property type="project" value="UniProtKB-SubCell"/>
</dbReference>
<feature type="compositionally biased region" description="Low complexity" evidence="8">
    <location>
        <begin position="1386"/>
        <end position="1400"/>
    </location>
</feature>
<evidence type="ECO:0000256" key="2">
    <source>
        <dbReference type="ARBA" id="ARBA00022468"/>
    </source>
</evidence>
<organism evidence="10 11">
    <name type="scientific">Moniliophthora roreri</name>
    <name type="common">Frosty pod rot fungus</name>
    <name type="synonym">Monilia roreri</name>
    <dbReference type="NCBI Taxonomy" id="221103"/>
    <lineage>
        <taxon>Eukaryota</taxon>
        <taxon>Fungi</taxon>
        <taxon>Dikarya</taxon>
        <taxon>Basidiomycota</taxon>
        <taxon>Agaricomycotina</taxon>
        <taxon>Agaricomycetes</taxon>
        <taxon>Agaricomycetidae</taxon>
        <taxon>Agaricales</taxon>
        <taxon>Marasmiineae</taxon>
        <taxon>Marasmiaceae</taxon>
        <taxon>Moniliophthora</taxon>
    </lineage>
</organism>
<dbReference type="InterPro" id="IPR001138">
    <property type="entry name" value="Zn2Cys6_DnaBD"/>
</dbReference>
<feature type="region of interest" description="Disordered" evidence="8">
    <location>
        <begin position="1138"/>
        <end position="1165"/>
    </location>
</feature>
<feature type="region of interest" description="Disordered" evidence="8">
    <location>
        <begin position="1"/>
        <end position="35"/>
    </location>
</feature>
<dbReference type="Pfam" id="PF00172">
    <property type="entry name" value="Zn_clus"/>
    <property type="match status" value="1"/>
</dbReference>
<dbReference type="FunFam" id="1.10.8.270:FF:000011">
    <property type="entry name" value="TBC1 domain family member 5"/>
    <property type="match status" value="1"/>
</dbReference>
<dbReference type="GO" id="GO:0005737">
    <property type="term" value="C:cytoplasm"/>
    <property type="evidence" value="ECO:0007669"/>
    <property type="project" value="UniProtKB-ARBA"/>
</dbReference>
<dbReference type="Gene3D" id="1.10.8.270">
    <property type="entry name" value="putative rabgap domain of human tbc1 domain family member 14 like domains"/>
    <property type="match status" value="1"/>
</dbReference>
<feature type="region of interest" description="Disordered" evidence="8">
    <location>
        <begin position="76"/>
        <end position="97"/>
    </location>
</feature>
<dbReference type="FunFam" id="1.10.472.80:FF:000038">
    <property type="entry name" value="TBC1 domain family member 5"/>
    <property type="match status" value="1"/>
</dbReference>
<feature type="compositionally biased region" description="Low complexity" evidence="8">
    <location>
        <begin position="1432"/>
        <end position="1442"/>
    </location>
</feature>
<dbReference type="CDD" id="cd00067">
    <property type="entry name" value="GAL4"/>
    <property type="match status" value="1"/>
</dbReference>
<dbReference type="SUPFAM" id="SSF47923">
    <property type="entry name" value="Ypt/Rab-GAP domain of gyp1p"/>
    <property type="match status" value="2"/>
</dbReference>
<feature type="compositionally biased region" description="Pro residues" evidence="8">
    <location>
        <begin position="1416"/>
        <end position="1431"/>
    </location>
</feature>
<dbReference type="Gene3D" id="1.10.472.80">
    <property type="entry name" value="Ypt/Rab-GAP domain of gyp1p, domain 3"/>
    <property type="match status" value="1"/>
</dbReference>
<dbReference type="Gene3D" id="4.10.240.10">
    <property type="entry name" value="Zn(2)-C6 fungal-type DNA-binding domain"/>
    <property type="match status" value="1"/>
</dbReference>
<dbReference type="PANTHER" id="PTHR31845:SF17">
    <property type="entry name" value="ZN(II)2CYS6 TRANSCRIPTION FACTOR (EUROFUNG)"/>
    <property type="match status" value="1"/>
</dbReference>
<dbReference type="Proteomes" id="UP000054988">
    <property type="component" value="Unassembled WGS sequence"/>
</dbReference>
<dbReference type="GO" id="GO:0008270">
    <property type="term" value="F:zinc ion binding"/>
    <property type="evidence" value="ECO:0007669"/>
    <property type="project" value="InterPro"/>
</dbReference>
<evidence type="ECO:0000256" key="3">
    <source>
        <dbReference type="ARBA" id="ARBA00022723"/>
    </source>
</evidence>
<dbReference type="EMBL" id="LATX01001627">
    <property type="protein sequence ID" value="KTB39888.1"/>
    <property type="molecule type" value="Genomic_DNA"/>
</dbReference>
<feature type="compositionally biased region" description="Basic and acidic residues" evidence="8">
    <location>
        <begin position="84"/>
        <end position="97"/>
    </location>
</feature>
<feature type="compositionally biased region" description="Polar residues" evidence="8">
    <location>
        <begin position="1354"/>
        <end position="1383"/>
    </location>
</feature>
<dbReference type="SMART" id="SM00066">
    <property type="entry name" value="GAL4"/>
    <property type="match status" value="1"/>
</dbReference>